<dbReference type="InterPro" id="IPR036188">
    <property type="entry name" value="FAD/NAD-bd_sf"/>
</dbReference>
<reference evidence="1 2" key="1">
    <citation type="submission" date="2018-01" db="EMBL/GenBank/DDBJ databases">
        <title>Complete genome sequence of Bacteriovorax stolpii DSM12778.</title>
        <authorList>
            <person name="Tang B."/>
            <person name="Chang J."/>
        </authorList>
    </citation>
    <scope>NUCLEOTIDE SEQUENCE [LARGE SCALE GENOMIC DNA]</scope>
    <source>
        <strain evidence="1 2">DSM 12778</strain>
    </source>
</reference>
<protein>
    <submittedName>
        <fullName evidence="1">Uncharacterized protein</fullName>
    </submittedName>
</protein>
<evidence type="ECO:0000313" key="2">
    <source>
        <dbReference type="Proteomes" id="UP000235584"/>
    </source>
</evidence>
<dbReference type="OrthoDB" id="9799983at2"/>
<dbReference type="GO" id="GO:0071949">
    <property type="term" value="F:FAD binding"/>
    <property type="evidence" value="ECO:0007669"/>
    <property type="project" value="InterPro"/>
</dbReference>
<dbReference type="InterPro" id="IPR002938">
    <property type="entry name" value="FAD-bd"/>
</dbReference>
<accession>A0A2K9NUL8</accession>
<dbReference type="EMBL" id="CP025704">
    <property type="protein sequence ID" value="AUN99192.1"/>
    <property type="molecule type" value="Genomic_DNA"/>
</dbReference>
<name>A0A2K9NUL8_BACTC</name>
<dbReference type="PANTHER" id="PTHR42685">
    <property type="entry name" value="GERANYLGERANYL DIPHOSPHATE REDUCTASE"/>
    <property type="match status" value="1"/>
</dbReference>
<dbReference type="Gene3D" id="3.50.50.60">
    <property type="entry name" value="FAD/NAD(P)-binding domain"/>
    <property type="match status" value="1"/>
</dbReference>
<sequence>MSVENLKNNPLNIVIVGAGPAGSLAAYLLALRGHKVQVLERKKSIERKVCGEYLCPKGVDLLEELNLLNHLGAGFSPLHGMVLVSPENEVIPSYFPHVHKKEKGLSLNREIFDQRLVDLATMKGADILFERIVTSVVFDQEKRQWAVHTDKESFECDLLIAADGRQSKIGHLLKHSREAITDRVALHCYLPRKTHHGLRLGEMHILENGSYCGLDPIDDDHVNFSIVCNASLLKNHRPEEIINQTIAGSKRLQEMFDFITRKTEIRIVSSLKNSNSFIAGDHLAYLGDAAGFIDPLTGEGIYNALLSASLLIESIDKNHGLDLALAEYKRKKKILSLQKNMLNHFFQFLIRRPLLVGLVVKFLNKSPERANHFIGIIGNIHTPIQGIIKMLRA</sequence>
<evidence type="ECO:0000313" key="1">
    <source>
        <dbReference type="EMBL" id="AUN99192.1"/>
    </source>
</evidence>
<gene>
    <name evidence="1" type="ORF">C0V70_13985</name>
</gene>
<dbReference type="RefSeq" id="WP_102244483.1">
    <property type="nucleotide sequence ID" value="NZ_CP025704.1"/>
</dbReference>
<dbReference type="AlphaFoldDB" id="A0A2K9NUL8"/>
<dbReference type="SUPFAM" id="SSF51905">
    <property type="entry name" value="FAD/NAD(P)-binding domain"/>
    <property type="match status" value="1"/>
</dbReference>
<dbReference type="PANTHER" id="PTHR42685:SF22">
    <property type="entry name" value="CONDITIONED MEDIUM FACTOR RECEPTOR 1"/>
    <property type="match status" value="1"/>
</dbReference>
<keyword evidence="2" id="KW-1185">Reference proteome</keyword>
<dbReference type="Pfam" id="PF01494">
    <property type="entry name" value="FAD_binding_3"/>
    <property type="match status" value="1"/>
</dbReference>
<dbReference type="InterPro" id="IPR050407">
    <property type="entry name" value="Geranylgeranyl_reductase"/>
</dbReference>
<organism evidence="1 2">
    <name type="scientific">Bacteriovorax stolpii</name>
    <name type="common">Bdellovibrio stolpii</name>
    <dbReference type="NCBI Taxonomy" id="960"/>
    <lineage>
        <taxon>Bacteria</taxon>
        <taxon>Pseudomonadati</taxon>
        <taxon>Bdellovibrionota</taxon>
        <taxon>Bacteriovoracia</taxon>
        <taxon>Bacteriovoracales</taxon>
        <taxon>Bacteriovoracaceae</taxon>
        <taxon>Bacteriovorax</taxon>
    </lineage>
</organism>
<dbReference type="Proteomes" id="UP000235584">
    <property type="component" value="Chromosome"/>
</dbReference>
<dbReference type="KEGG" id="bsto:C0V70_13985"/>
<dbReference type="PRINTS" id="PR00420">
    <property type="entry name" value="RNGMNOXGNASE"/>
</dbReference>
<proteinExistence type="predicted"/>